<protein>
    <submittedName>
        <fullName evidence="2">Uncharacterized protein</fullName>
    </submittedName>
</protein>
<dbReference type="Gramene" id="TVU26178">
    <property type="protein sequence ID" value="TVU26178"/>
    <property type="gene ID" value="EJB05_28714"/>
</dbReference>
<reference evidence="2 3" key="1">
    <citation type="journal article" date="2019" name="Sci. Rep.">
        <title>A high-quality genome of Eragrostis curvula grass provides insights into Poaceae evolution and supports new strategies to enhance forage quality.</title>
        <authorList>
            <person name="Carballo J."/>
            <person name="Santos B.A.C.M."/>
            <person name="Zappacosta D."/>
            <person name="Garbus I."/>
            <person name="Selva J.P."/>
            <person name="Gallo C.A."/>
            <person name="Diaz A."/>
            <person name="Albertini E."/>
            <person name="Caccamo M."/>
            <person name="Echenique V."/>
        </authorList>
    </citation>
    <scope>NUCLEOTIDE SEQUENCE [LARGE SCALE GENOMIC DNA]</scope>
    <source>
        <strain evidence="3">cv. Victoria</strain>
        <tissue evidence="2">Leaf</tissue>
    </source>
</reference>
<evidence type="ECO:0000256" key="1">
    <source>
        <dbReference type="SAM" id="MobiDB-lite"/>
    </source>
</evidence>
<dbReference type="PANTHER" id="PTHR35466:SF9">
    <property type="entry name" value="OS11G0182100 PROTEIN"/>
    <property type="match status" value="1"/>
</dbReference>
<dbReference type="AlphaFoldDB" id="A0A5J9US77"/>
<dbReference type="Proteomes" id="UP000324897">
    <property type="component" value="Chromosome 2"/>
</dbReference>
<feature type="region of interest" description="Disordered" evidence="1">
    <location>
        <begin position="124"/>
        <end position="195"/>
    </location>
</feature>
<evidence type="ECO:0000313" key="3">
    <source>
        <dbReference type="Proteomes" id="UP000324897"/>
    </source>
</evidence>
<feature type="compositionally biased region" description="Low complexity" evidence="1">
    <location>
        <begin position="138"/>
        <end position="178"/>
    </location>
</feature>
<proteinExistence type="predicted"/>
<sequence length="195" mass="20361">MAAAIDDSCTRPGSIPFKWEICPGTPKHVRSHYRAVVVAVLLQPVQGGGGAEADAAAVHVDVAVPLPARLLLLRALGVHVAVQAPAAPPDRVPRRRAPGCSCSCLSSAPAAFRCFPLPVFRRRDSKKGGAGSSRRRSAASSSSSRSSFRSDGAPAYGGLRRSASSSSSSCLSLSSRSSNKFAEPREMEASTGWFV</sequence>
<organism evidence="2 3">
    <name type="scientific">Eragrostis curvula</name>
    <name type="common">weeping love grass</name>
    <dbReference type="NCBI Taxonomy" id="38414"/>
    <lineage>
        <taxon>Eukaryota</taxon>
        <taxon>Viridiplantae</taxon>
        <taxon>Streptophyta</taxon>
        <taxon>Embryophyta</taxon>
        <taxon>Tracheophyta</taxon>
        <taxon>Spermatophyta</taxon>
        <taxon>Magnoliopsida</taxon>
        <taxon>Liliopsida</taxon>
        <taxon>Poales</taxon>
        <taxon>Poaceae</taxon>
        <taxon>PACMAD clade</taxon>
        <taxon>Chloridoideae</taxon>
        <taxon>Eragrostideae</taxon>
        <taxon>Eragrostidinae</taxon>
        <taxon>Eragrostis</taxon>
    </lineage>
</organism>
<dbReference type="OrthoDB" id="695926at2759"/>
<evidence type="ECO:0000313" key="2">
    <source>
        <dbReference type="EMBL" id="TVU26178.1"/>
    </source>
</evidence>
<accession>A0A5J9US77</accession>
<dbReference type="PANTHER" id="PTHR35466">
    <property type="entry name" value="SERINE/ARGININE REPETITIVE MATRIX PROTEIN 1"/>
    <property type="match status" value="1"/>
</dbReference>
<comment type="caution">
    <text evidence="2">The sequence shown here is derived from an EMBL/GenBank/DDBJ whole genome shotgun (WGS) entry which is preliminary data.</text>
</comment>
<keyword evidence="3" id="KW-1185">Reference proteome</keyword>
<gene>
    <name evidence="2" type="ORF">EJB05_28714</name>
</gene>
<feature type="non-terminal residue" evidence="2">
    <location>
        <position position="1"/>
    </location>
</feature>
<dbReference type="InterPro" id="IPR007789">
    <property type="entry name" value="DUF688"/>
</dbReference>
<dbReference type="Pfam" id="PF05097">
    <property type="entry name" value="DUF688"/>
    <property type="match status" value="1"/>
</dbReference>
<name>A0A5J9US77_9POAL</name>
<dbReference type="EMBL" id="RWGY01000013">
    <property type="protein sequence ID" value="TVU26178.1"/>
    <property type="molecule type" value="Genomic_DNA"/>
</dbReference>